<organism evidence="7 8">
    <name type="scientific">Saguinus oedipus</name>
    <name type="common">Cotton-top tamarin</name>
    <name type="synonym">Oedipomidas oedipus</name>
    <dbReference type="NCBI Taxonomy" id="9490"/>
    <lineage>
        <taxon>Eukaryota</taxon>
        <taxon>Metazoa</taxon>
        <taxon>Chordata</taxon>
        <taxon>Craniata</taxon>
        <taxon>Vertebrata</taxon>
        <taxon>Euteleostomi</taxon>
        <taxon>Mammalia</taxon>
        <taxon>Eutheria</taxon>
        <taxon>Euarchontoglires</taxon>
        <taxon>Primates</taxon>
        <taxon>Haplorrhini</taxon>
        <taxon>Platyrrhini</taxon>
        <taxon>Cebidae</taxon>
        <taxon>Callitrichinae</taxon>
        <taxon>Saguinus</taxon>
    </lineage>
</organism>
<dbReference type="EMBL" id="JASSZA010000017">
    <property type="protein sequence ID" value="KAK2090589.1"/>
    <property type="molecule type" value="Genomic_DNA"/>
</dbReference>
<dbReference type="PRINTS" id="PR01161">
    <property type="entry name" value="TUBULIN"/>
</dbReference>
<dbReference type="InterPro" id="IPR000217">
    <property type="entry name" value="Tubulin"/>
</dbReference>
<comment type="caution">
    <text evidence="7">The sequence shown here is derived from an EMBL/GenBank/DDBJ whole genome shotgun (WGS) entry which is preliminary data.</text>
</comment>
<comment type="similarity">
    <text evidence="2">Belongs to the tubulin family.</text>
</comment>
<gene>
    <name evidence="7" type="ORF">P7K49_031846</name>
</gene>
<evidence type="ECO:0000256" key="1">
    <source>
        <dbReference type="ARBA" id="ARBA00004496"/>
    </source>
</evidence>
<keyword evidence="5" id="KW-0547">Nucleotide-binding</keyword>
<keyword evidence="8" id="KW-1185">Reference proteome</keyword>
<keyword evidence="6" id="KW-0342">GTP-binding</keyword>
<evidence type="ECO:0000256" key="3">
    <source>
        <dbReference type="ARBA" id="ARBA00022490"/>
    </source>
</evidence>
<protein>
    <submittedName>
        <fullName evidence="7">Uncharacterized protein</fullName>
    </submittedName>
</protein>
<keyword evidence="4" id="KW-0493">Microtubule</keyword>
<evidence type="ECO:0000256" key="5">
    <source>
        <dbReference type="ARBA" id="ARBA00022741"/>
    </source>
</evidence>
<evidence type="ECO:0000256" key="4">
    <source>
        <dbReference type="ARBA" id="ARBA00022701"/>
    </source>
</evidence>
<dbReference type="PANTHER" id="PTHR11588">
    <property type="entry name" value="TUBULIN"/>
    <property type="match status" value="1"/>
</dbReference>
<evidence type="ECO:0000256" key="2">
    <source>
        <dbReference type="ARBA" id="ARBA00009636"/>
    </source>
</evidence>
<proteinExistence type="inferred from homology"/>
<keyword evidence="3" id="KW-0963">Cytoplasm</keyword>
<name>A0ABQ9U0K7_SAGOE</name>
<accession>A0ABQ9U0K7</accession>
<dbReference type="InterPro" id="IPR036525">
    <property type="entry name" value="Tubulin/FtsZ_GTPase_sf"/>
</dbReference>
<evidence type="ECO:0000313" key="8">
    <source>
        <dbReference type="Proteomes" id="UP001266305"/>
    </source>
</evidence>
<dbReference type="Proteomes" id="UP001266305">
    <property type="component" value="Unassembled WGS sequence"/>
</dbReference>
<dbReference type="Gene3D" id="3.40.50.1440">
    <property type="entry name" value="Tubulin/FtsZ, GTPase domain"/>
    <property type="match status" value="1"/>
</dbReference>
<sequence length="67" mass="7483">EYPDRIMNTFSVVPSPKMSDVVVGPNNATLPILQLIGNTDETHCINNDVLYDICFRTLKLLHPPTVT</sequence>
<dbReference type="SUPFAM" id="SSF52490">
    <property type="entry name" value="Tubulin nucleotide-binding domain-like"/>
    <property type="match status" value="1"/>
</dbReference>
<evidence type="ECO:0000313" key="7">
    <source>
        <dbReference type="EMBL" id="KAK2090589.1"/>
    </source>
</evidence>
<comment type="subcellular location">
    <subcellularLocation>
        <location evidence="1">Cytoplasm</location>
    </subcellularLocation>
</comment>
<feature type="non-terminal residue" evidence="7">
    <location>
        <position position="1"/>
    </location>
</feature>
<reference evidence="7 8" key="1">
    <citation type="submission" date="2023-05" db="EMBL/GenBank/DDBJ databases">
        <title>B98-5 Cell Line De Novo Hybrid Assembly: An Optical Mapping Approach.</title>
        <authorList>
            <person name="Kananen K."/>
            <person name="Auerbach J.A."/>
            <person name="Kautto E."/>
            <person name="Blachly J.S."/>
        </authorList>
    </citation>
    <scope>NUCLEOTIDE SEQUENCE [LARGE SCALE GENOMIC DNA]</scope>
    <source>
        <strain evidence="7">B95-8</strain>
        <tissue evidence="7">Cell line</tissue>
    </source>
</reference>
<evidence type="ECO:0000256" key="6">
    <source>
        <dbReference type="ARBA" id="ARBA00023134"/>
    </source>
</evidence>